<reference evidence="2" key="1">
    <citation type="journal article" date="2016" name="Appl. Environ. Microbiol.">
        <title>Novel capsular polysaccharide Loci and new diagnostic tools for high-throughput capsular gene typing in Streptococcus suis.</title>
        <authorList>
            <person name="Zheng H."/>
            <person name="Bai X."/>
            <person name="Xu J."/>
        </authorList>
    </citation>
    <scope>NUCLEOTIDE SEQUENCE</scope>
    <source>
        <strain evidence="2">YS511</strain>
    </source>
</reference>
<protein>
    <submittedName>
        <fullName evidence="2">Glycosyltransferase</fullName>
    </submittedName>
</protein>
<dbReference type="InterPro" id="IPR029044">
    <property type="entry name" value="Nucleotide-diphossugar_trans"/>
</dbReference>
<accession>A0A1C9IFE7</accession>
<proteinExistence type="predicted"/>
<evidence type="ECO:0000313" key="2">
    <source>
        <dbReference type="EMBL" id="AOP03086.1"/>
    </source>
</evidence>
<sequence length="264" mass="30751">MKIQVMIATMGKDNLDFLEEMNLETDTVVANQYNEDFVEEYLDSKGNVIKHIMTKTKGLSVNRNICLAALDSDIAIISDDDVEFLTGSIEKVRRAFIEHPNADVIIFNIYESNNSRYVINKVLNVGYLNYMRFGSVRIAFRTASIKEKLIRFDEEFGSGGNIPLGEDTIFLKECLDKKLKIIAVPDYILKLKDIRESTWFNGYNEKFFINKGKLFYRLNPKFYLITSLFNIIKHYRKYSSYGSFYRIYRLMISGALEYKLSRVN</sequence>
<dbReference type="SUPFAM" id="SSF53448">
    <property type="entry name" value="Nucleotide-diphospho-sugar transferases"/>
    <property type="match status" value="1"/>
</dbReference>
<dbReference type="Pfam" id="PF00535">
    <property type="entry name" value="Glycos_transf_2"/>
    <property type="match status" value="1"/>
</dbReference>
<feature type="domain" description="Glycosyltransferase 2-like" evidence="1">
    <location>
        <begin position="36"/>
        <end position="128"/>
    </location>
</feature>
<gene>
    <name evidence="2" type="primary">cpsL</name>
    <name evidence="2" type="ORF">YS511-orf10</name>
</gene>
<dbReference type="CDD" id="cd00761">
    <property type="entry name" value="Glyco_tranf_GTA_type"/>
    <property type="match status" value="1"/>
</dbReference>
<name>A0A1C9IFE7_STRSU</name>
<dbReference type="GO" id="GO:0016740">
    <property type="term" value="F:transferase activity"/>
    <property type="evidence" value="ECO:0007669"/>
    <property type="project" value="UniProtKB-KW"/>
</dbReference>
<dbReference type="AlphaFoldDB" id="A0A1C9IFE7"/>
<dbReference type="Gene3D" id="3.90.550.10">
    <property type="entry name" value="Spore Coat Polysaccharide Biosynthesis Protein SpsA, Chain A"/>
    <property type="match status" value="1"/>
</dbReference>
<keyword evidence="2" id="KW-0808">Transferase</keyword>
<organism evidence="2">
    <name type="scientific">Streptococcus suis</name>
    <dbReference type="NCBI Taxonomy" id="1307"/>
    <lineage>
        <taxon>Bacteria</taxon>
        <taxon>Bacillati</taxon>
        <taxon>Bacillota</taxon>
        <taxon>Bacilli</taxon>
        <taxon>Lactobacillales</taxon>
        <taxon>Streptococcaceae</taxon>
        <taxon>Streptococcus</taxon>
    </lineage>
</organism>
<dbReference type="InterPro" id="IPR001173">
    <property type="entry name" value="Glyco_trans_2-like"/>
</dbReference>
<evidence type="ECO:0000259" key="1">
    <source>
        <dbReference type="Pfam" id="PF00535"/>
    </source>
</evidence>
<dbReference type="EMBL" id="KU665280">
    <property type="protein sequence ID" value="AOP03086.1"/>
    <property type="molecule type" value="Genomic_DNA"/>
</dbReference>